<dbReference type="Gene3D" id="3.20.20.140">
    <property type="entry name" value="Metal-dependent hydrolases"/>
    <property type="match status" value="1"/>
</dbReference>
<comment type="catalytic activity">
    <reaction evidence="6">
        <text>DNA(n) + a 2'-deoxyribonucleoside 5'-triphosphate = DNA(n+1) + diphosphate</text>
        <dbReference type="Rhea" id="RHEA:22508"/>
        <dbReference type="Rhea" id="RHEA-COMP:17339"/>
        <dbReference type="Rhea" id="RHEA-COMP:17340"/>
        <dbReference type="ChEBI" id="CHEBI:33019"/>
        <dbReference type="ChEBI" id="CHEBI:61560"/>
        <dbReference type="ChEBI" id="CHEBI:173112"/>
        <dbReference type="EC" id="2.7.7.7"/>
    </reaction>
</comment>
<evidence type="ECO:0000259" key="8">
    <source>
        <dbReference type="Pfam" id="PF07733"/>
    </source>
</evidence>
<dbReference type="PANTHER" id="PTHR32294">
    <property type="entry name" value="DNA POLYMERASE III SUBUNIT ALPHA"/>
    <property type="match status" value="1"/>
</dbReference>
<comment type="caution">
    <text evidence="11">The sequence shown here is derived from an EMBL/GenBank/DDBJ whole genome shotgun (WGS) entry which is preliminary data.</text>
</comment>
<accession>A0A1F5FFP6</accession>
<dbReference type="NCBIfam" id="NF004226">
    <property type="entry name" value="PRK05673.1"/>
    <property type="match status" value="1"/>
</dbReference>
<dbReference type="InterPro" id="IPR016195">
    <property type="entry name" value="Pol/histidinol_Pase-like"/>
</dbReference>
<dbReference type="InterPro" id="IPR029460">
    <property type="entry name" value="DNAPol_HHH"/>
</dbReference>
<dbReference type="AlphaFoldDB" id="A0A1F5FFP6"/>
<dbReference type="PANTHER" id="PTHR32294:SF0">
    <property type="entry name" value="DNA POLYMERASE III SUBUNIT ALPHA"/>
    <property type="match status" value="1"/>
</dbReference>
<dbReference type="Gene3D" id="1.10.10.1600">
    <property type="entry name" value="Bacterial DNA polymerase III alpha subunit, thumb domain"/>
    <property type="match status" value="1"/>
</dbReference>
<dbReference type="NCBIfam" id="TIGR00594">
    <property type="entry name" value="polc"/>
    <property type="match status" value="1"/>
</dbReference>
<evidence type="ECO:0000256" key="6">
    <source>
        <dbReference type="ARBA" id="ARBA00049244"/>
    </source>
</evidence>
<dbReference type="STRING" id="1817816.A2Y64_02935"/>
<sequence>MQNDDYAGAMRAAGWYGEIFGREGFFLELADHGLDDELKVNHGLLSLARELNLGIVATNDSHYLDHSDHRAHEVLLCIQTGKTLADPDRMRFPSDQFYFKSPQEMGKTFEELPQALAASVEIARRCRLDLELDPLGGKLPAYPVPEGHGGESEYLRELVRSKLPERRPEYGGNGFNRANRAERATPPANRATPLAKPLVSIEENGDEYGARLAEELNIIEAMRFPGFFLIVWDIIHQARQMGVEVGPGRGSAAGSLVAYVLGITDIDPIEYGLLFERFLNPERVNLPDFDLDFADDQRERVIEYVKRKYGEANVAQLITFSRLGARAVIRDVGRVLGVPLEAVDRVAKLVPFGPGVTLAGALETTPELKLIQREDPLIAEVLGYGRSLEGLVRHAGTHAAGVVLSDHPLDEMVPMYTGNTTQYDGSSVEKVGLLKIDFLGLKNLSVIRDCLELVYRRHGKRIRPEDIATDDPKTYELLKRCDTAGVFQLESEIARDVLRRVAPDNFRELIPVLSLFRPGPLGSGMTETYIKGKHGTTPISYPHPSLEGVLAETFGVMVYQEQVMQVASTLGGFTYGRADLLRRAMAKKTGELDSFREEFIRGAVGKGMDAKLAAQVFDQIIPFASYGFNKSHSAAYAVVTYRTAWLKANYRPEFMAALLSHELSDEDRIAFYLGQCRHDGLEILPPDLHRSSTHFTVEESNGGTAIRFGLGAIKNVGLGAVGEMIAEREKNGPFASLKDLALRLGTQQVNKRVLESLVKSGSVDCLPGTRSQKYAAVESILETAAAEQRDMQMGQESLFGGKTGEKPADPLDSNLEPWNEHEKMRGEKETLGIYLSGHPLTCHRAVIERFATTDLARVQRLQGGESLRVAGVFTQITRKLD</sequence>
<dbReference type="InterPro" id="IPR011708">
    <property type="entry name" value="DNA_pol3_alpha_NTPase_dom"/>
</dbReference>
<evidence type="ECO:0000259" key="10">
    <source>
        <dbReference type="Pfam" id="PF17657"/>
    </source>
</evidence>
<feature type="region of interest" description="Disordered" evidence="7">
    <location>
        <begin position="165"/>
        <end position="197"/>
    </location>
</feature>
<feature type="non-terminal residue" evidence="11">
    <location>
        <position position="881"/>
    </location>
</feature>
<dbReference type="Pfam" id="PF07733">
    <property type="entry name" value="DNA_pol3_alpha"/>
    <property type="match status" value="1"/>
</dbReference>
<dbReference type="Proteomes" id="UP000177187">
    <property type="component" value="Unassembled WGS sequence"/>
</dbReference>
<proteinExistence type="predicted"/>
<protein>
    <recommendedName>
        <fullName evidence="1">DNA-directed DNA polymerase</fullName>
        <ecNumber evidence="1">2.7.7.7</ecNumber>
    </recommendedName>
</protein>
<dbReference type="Gene3D" id="1.10.150.870">
    <property type="match status" value="1"/>
</dbReference>
<dbReference type="GO" id="GO:0006260">
    <property type="term" value="P:DNA replication"/>
    <property type="evidence" value="ECO:0007669"/>
    <property type="project" value="UniProtKB-KW"/>
</dbReference>
<name>A0A1F5FFP6_9BACT</name>
<dbReference type="InterPro" id="IPR040982">
    <property type="entry name" value="DNA_pol3_finger"/>
</dbReference>
<evidence type="ECO:0000256" key="3">
    <source>
        <dbReference type="ARBA" id="ARBA00022695"/>
    </source>
</evidence>
<evidence type="ECO:0000256" key="2">
    <source>
        <dbReference type="ARBA" id="ARBA00022679"/>
    </source>
</evidence>
<evidence type="ECO:0000256" key="7">
    <source>
        <dbReference type="SAM" id="MobiDB-lite"/>
    </source>
</evidence>
<feature type="domain" description="DNA polymerase helix-hairpin-helix motif" evidence="9">
    <location>
        <begin position="680"/>
        <end position="772"/>
    </location>
</feature>
<evidence type="ECO:0000256" key="4">
    <source>
        <dbReference type="ARBA" id="ARBA00022705"/>
    </source>
</evidence>
<keyword evidence="5" id="KW-0239">DNA-directed DNA polymerase</keyword>
<evidence type="ECO:0000313" key="11">
    <source>
        <dbReference type="EMBL" id="OGD78407.1"/>
    </source>
</evidence>
<dbReference type="GO" id="GO:0003887">
    <property type="term" value="F:DNA-directed DNA polymerase activity"/>
    <property type="evidence" value="ECO:0007669"/>
    <property type="project" value="UniProtKB-KW"/>
</dbReference>
<keyword evidence="3" id="KW-0548">Nucleotidyltransferase</keyword>
<feature type="domain" description="Bacterial DNA polymerase III alpha subunit NTPase" evidence="8">
    <location>
        <begin position="203"/>
        <end position="440"/>
    </location>
</feature>
<evidence type="ECO:0000313" key="12">
    <source>
        <dbReference type="Proteomes" id="UP000177187"/>
    </source>
</evidence>
<dbReference type="EC" id="2.7.7.7" evidence="1"/>
<keyword evidence="4" id="KW-0235">DNA replication</keyword>
<feature type="domain" description="DNA polymerase III alpha subunit finger" evidence="10">
    <location>
        <begin position="443"/>
        <end position="606"/>
    </location>
</feature>
<organism evidence="11 12">
    <name type="scientific">Candidatus Coatesbacteria bacterium RBG_13_66_14</name>
    <dbReference type="NCBI Taxonomy" id="1817816"/>
    <lineage>
        <taxon>Bacteria</taxon>
        <taxon>Candidatus Coatesiibacteriota</taxon>
    </lineage>
</organism>
<evidence type="ECO:0000256" key="5">
    <source>
        <dbReference type="ARBA" id="ARBA00022932"/>
    </source>
</evidence>
<dbReference type="Pfam" id="PF14579">
    <property type="entry name" value="HHH_6"/>
    <property type="match status" value="1"/>
</dbReference>
<dbReference type="InterPro" id="IPR041931">
    <property type="entry name" value="DNA_pol3_alpha_thumb_dom"/>
</dbReference>
<dbReference type="EMBL" id="MFAF01000037">
    <property type="protein sequence ID" value="OGD78407.1"/>
    <property type="molecule type" value="Genomic_DNA"/>
</dbReference>
<dbReference type="GO" id="GO:0008408">
    <property type="term" value="F:3'-5' exonuclease activity"/>
    <property type="evidence" value="ECO:0007669"/>
    <property type="project" value="InterPro"/>
</dbReference>
<reference evidence="11 12" key="1">
    <citation type="journal article" date="2016" name="Nat. Commun.">
        <title>Thousands of microbial genomes shed light on interconnected biogeochemical processes in an aquifer system.</title>
        <authorList>
            <person name="Anantharaman K."/>
            <person name="Brown C.T."/>
            <person name="Hug L.A."/>
            <person name="Sharon I."/>
            <person name="Castelle C.J."/>
            <person name="Probst A.J."/>
            <person name="Thomas B.C."/>
            <person name="Singh A."/>
            <person name="Wilkins M.J."/>
            <person name="Karaoz U."/>
            <person name="Brodie E.L."/>
            <person name="Williams K.H."/>
            <person name="Hubbard S.S."/>
            <person name="Banfield J.F."/>
        </authorList>
    </citation>
    <scope>NUCLEOTIDE SEQUENCE [LARGE SCALE GENOMIC DNA]</scope>
</reference>
<dbReference type="SUPFAM" id="SSF89550">
    <property type="entry name" value="PHP domain-like"/>
    <property type="match status" value="1"/>
</dbReference>
<evidence type="ECO:0000256" key="1">
    <source>
        <dbReference type="ARBA" id="ARBA00012417"/>
    </source>
</evidence>
<dbReference type="InterPro" id="IPR004805">
    <property type="entry name" value="DnaE2/DnaE/PolC"/>
</dbReference>
<dbReference type="Pfam" id="PF17657">
    <property type="entry name" value="DNA_pol3_finger"/>
    <property type="match status" value="1"/>
</dbReference>
<gene>
    <name evidence="11" type="ORF">A2Y64_02935</name>
</gene>
<evidence type="ECO:0000259" key="9">
    <source>
        <dbReference type="Pfam" id="PF14579"/>
    </source>
</evidence>
<keyword evidence="2" id="KW-0808">Transferase</keyword>